<dbReference type="Proteomes" id="UP000639396">
    <property type="component" value="Unassembled WGS sequence"/>
</dbReference>
<gene>
    <name evidence="2" type="ORF">IDH45_02335</name>
</gene>
<evidence type="ECO:0000313" key="3">
    <source>
        <dbReference type="Proteomes" id="UP000639396"/>
    </source>
</evidence>
<accession>A0A927GYA0</accession>
<evidence type="ECO:0000313" key="2">
    <source>
        <dbReference type="EMBL" id="MBD2860822.1"/>
    </source>
</evidence>
<organism evidence="2 3">
    <name type="scientific">Paenibacillus oceani</name>
    <dbReference type="NCBI Taxonomy" id="2772510"/>
    <lineage>
        <taxon>Bacteria</taxon>
        <taxon>Bacillati</taxon>
        <taxon>Bacillota</taxon>
        <taxon>Bacilli</taxon>
        <taxon>Bacillales</taxon>
        <taxon>Paenibacillaceae</taxon>
        <taxon>Paenibacillus</taxon>
    </lineage>
</organism>
<name>A0A927GYA0_9BACL</name>
<proteinExistence type="predicted"/>
<dbReference type="AlphaFoldDB" id="A0A927GYA0"/>
<sequence length="51" mass="5467">MQSQGALPEGDEAQVDPSRRSSIETSVGLGLVQGDGTTLELTKPTERHCRQ</sequence>
<comment type="caution">
    <text evidence="2">The sequence shown here is derived from an EMBL/GenBank/DDBJ whole genome shotgun (WGS) entry which is preliminary data.</text>
</comment>
<protein>
    <submittedName>
        <fullName evidence="2">Uncharacterized protein</fullName>
    </submittedName>
</protein>
<evidence type="ECO:0000256" key="1">
    <source>
        <dbReference type="SAM" id="MobiDB-lite"/>
    </source>
</evidence>
<feature type="region of interest" description="Disordered" evidence="1">
    <location>
        <begin position="1"/>
        <end position="51"/>
    </location>
</feature>
<dbReference type="EMBL" id="JACXJA010000003">
    <property type="protein sequence ID" value="MBD2860822.1"/>
    <property type="molecule type" value="Genomic_DNA"/>
</dbReference>
<keyword evidence="3" id="KW-1185">Reference proteome</keyword>
<dbReference type="RefSeq" id="WP_190924288.1">
    <property type="nucleotide sequence ID" value="NZ_JACXJA010000003.1"/>
</dbReference>
<reference evidence="2" key="1">
    <citation type="submission" date="2020-09" db="EMBL/GenBank/DDBJ databases">
        <title>A novel bacterium of genus Paenibacillus, isolated from South China Sea.</title>
        <authorList>
            <person name="Huang H."/>
            <person name="Mo K."/>
            <person name="Hu Y."/>
        </authorList>
    </citation>
    <scope>NUCLEOTIDE SEQUENCE</scope>
    <source>
        <strain evidence="2">IB182363</strain>
    </source>
</reference>